<organism evidence="1">
    <name type="scientific">Anguilla anguilla</name>
    <name type="common">European freshwater eel</name>
    <name type="synonym">Muraena anguilla</name>
    <dbReference type="NCBI Taxonomy" id="7936"/>
    <lineage>
        <taxon>Eukaryota</taxon>
        <taxon>Metazoa</taxon>
        <taxon>Chordata</taxon>
        <taxon>Craniata</taxon>
        <taxon>Vertebrata</taxon>
        <taxon>Euteleostomi</taxon>
        <taxon>Actinopterygii</taxon>
        <taxon>Neopterygii</taxon>
        <taxon>Teleostei</taxon>
        <taxon>Anguilliformes</taxon>
        <taxon>Anguillidae</taxon>
        <taxon>Anguilla</taxon>
    </lineage>
</organism>
<proteinExistence type="predicted"/>
<dbReference type="EMBL" id="GBXM01093321">
    <property type="protein sequence ID" value="JAH15256.1"/>
    <property type="molecule type" value="Transcribed_RNA"/>
</dbReference>
<sequence length="105" mass="12033">MIRTVETASSLVLLLCSETPSAQFKGLEGTRASLNNNELSSKSVGLLHNNFPLILFLGKKKFFFKCFQTQSNYLLYFVQPKMFSGLYCYNIPVYFENTQQNKTKL</sequence>
<name>A0A0E9QEI1_ANGAN</name>
<accession>A0A0E9QEI1</accession>
<reference evidence="1" key="1">
    <citation type="submission" date="2014-11" db="EMBL/GenBank/DDBJ databases">
        <authorList>
            <person name="Amaro Gonzalez C."/>
        </authorList>
    </citation>
    <scope>NUCLEOTIDE SEQUENCE</scope>
</reference>
<evidence type="ECO:0000313" key="1">
    <source>
        <dbReference type="EMBL" id="JAH15256.1"/>
    </source>
</evidence>
<dbReference type="AlphaFoldDB" id="A0A0E9QEI1"/>
<protein>
    <submittedName>
        <fullName evidence="1">Uncharacterized protein</fullName>
    </submittedName>
</protein>
<reference evidence="1" key="2">
    <citation type="journal article" date="2015" name="Fish Shellfish Immunol.">
        <title>Early steps in the European eel (Anguilla anguilla)-Vibrio vulnificus interaction in the gills: Role of the RtxA13 toxin.</title>
        <authorList>
            <person name="Callol A."/>
            <person name="Pajuelo D."/>
            <person name="Ebbesson L."/>
            <person name="Teles M."/>
            <person name="MacKenzie S."/>
            <person name="Amaro C."/>
        </authorList>
    </citation>
    <scope>NUCLEOTIDE SEQUENCE</scope>
</reference>